<comment type="caution">
    <text evidence="2">The sequence shown here is derived from an EMBL/GenBank/DDBJ whole genome shotgun (WGS) entry which is preliminary data.</text>
</comment>
<feature type="region of interest" description="Disordered" evidence="1">
    <location>
        <begin position="1"/>
        <end position="92"/>
    </location>
</feature>
<accession>A0A7K3NNI7</accession>
<reference evidence="2 3" key="1">
    <citation type="submission" date="2020-02" db="EMBL/GenBank/DDBJ databases">
        <title>Comparative genomics of sulfur disproportionating microorganisms.</title>
        <authorList>
            <person name="Ward L.M."/>
            <person name="Bertran E."/>
            <person name="Johnston D.T."/>
        </authorList>
    </citation>
    <scope>NUCLEOTIDE SEQUENCE [LARGE SCALE GENOMIC DNA]</scope>
    <source>
        <strain evidence="2 3">DSM 3696</strain>
    </source>
</reference>
<sequence>MTCRAQRGKGEAVHDAQTADGHHSRHPPTRRNAYLPPTAPRVWAPRARNCPGRRTGTFADSDTPKLTPASTKRPSRAESPVLEENPDVGEPA</sequence>
<evidence type="ECO:0000313" key="2">
    <source>
        <dbReference type="EMBL" id="NDY57393.1"/>
    </source>
</evidence>
<name>A0A7K3NNI7_9BACT</name>
<keyword evidence="3" id="KW-1185">Reference proteome</keyword>
<dbReference type="Proteomes" id="UP000469724">
    <property type="component" value="Unassembled WGS sequence"/>
</dbReference>
<protein>
    <submittedName>
        <fullName evidence="2">Uncharacterized protein</fullName>
    </submittedName>
</protein>
<proteinExistence type="predicted"/>
<dbReference type="AlphaFoldDB" id="A0A7K3NNI7"/>
<dbReference type="EMBL" id="JAAGRQ010000046">
    <property type="protein sequence ID" value="NDY57393.1"/>
    <property type="molecule type" value="Genomic_DNA"/>
</dbReference>
<organism evidence="2 3">
    <name type="scientific">Desulfolutivibrio sulfodismutans</name>
    <dbReference type="NCBI Taxonomy" id="63561"/>
    <lineage>
        <taxon>Bacteria</taxon>
        <taxon>Pseudomonadati</taxon>
        <taxon>Thermodesulfobacteriota</taxon>
        <taxon>Desulfovibrionia</taxon>
        <taxon>Desulfovibrionales</taxon>
        <taxon>Desulfovibrionaceae</taxon>
        <taxon>Desulfolutivibrio</taxon>
    </lineage>
</organism>
<dbReference type="RefSeq" id="WP_163302435.1">
    <property type="nucleotide sequence ID" value="NZ_JAAGRQ010000046.1"/>
</dbReference>
<evidence type="ECO:0000256" key="1">
    <source>
        <dbReference type="SAM" id="MobiDB-lite"/>
    </source>
</evidence>
<evidence type="ECO:0000313" key="3">
    <source>
        <dbReference type="Proteomes" id="UP000469724"/>
    </source>
</evidence>
<gene>
    <name evidence="2" type="ORF">G3N56_11640</name>
</gene>